<dbReference type="Pfam" id="PF14009">
    <property type="entry name" value="PADRE"/>
    <property type="match status" value="1"/>
</dbReference>
<dbReference type="AlphaFoldDB" id="A0AAD7LEB8"/>
<dbReference type="EMBL" id="JARAOO010000009">
    <property type="protein sequence ID" value="KAJ7955831.1"/>
    <property type="molecule type" value="Genomic_DNA"/>
</dbReference>
<comment type="caution">
    <text evidence="1">The sequence shown here is derived from an EMBL/GenBank/DDBJ whole genome shotgun (WGS) entry which is preliminary data.</text>
</comment>
<organism evidence="1 2">
    <name type="scientific">Quillaja saponaria</name>
    <name type="common">Soap bark tree</name>
    <dbReference type="NCBI Taxonomy" id="32244"/>
    <lineage>
        <taxon>Eukaryota</taxon>
        <taxon>Viridiplantae</taxon>
        <taxon>Streptophyta</taxon>
        <taxon>Embryophyta</taxon>
        <taxon>Tracheophyta</taxon>
        <taxon>Spermatophyta</taxon>
        <taxon>Magnoliopsida</taxon>
        <taxon>eudicotyledons</taxon>
        <taxon>Gunneridae</taxon>
        <taxon>Pentapetalae</taxon>
        <taxon>rosids</taxon>
        <taxon>fabids</taxon>
        <taxon>Fabales</taxon>
        <taxon>Quillajaceae</taxon>
        <taxon>Quillaja</taxon>
    </lineage>
</organism>
<dbReference type="PANTHER" id="PTHR33052">
    <property type="entry name" value="DUF4228 DOMAIN PROTEIN-RELATED"/>
    <property type="match status" value="1"/>
</dbReference>
<accession>A0AAD7LEB8</accession>
<gene>
    <name evidence="1" type="ORF">O6P43_022359</name>
</gene>
<name>A0AAD7LEB8_QUISA</name>
<sequence>MGGCISSRSSSTFNNIRVVHLNGYVEDFDYPFSVSQVTCNPNKYFLCTPAQLLSTCSMPLRADTQLQPGQVYFMLPYSTLQADVSQLDLVALARKLTAIAKTSRCKANFWLH</sequence>
<dbReference type="InterPro" id="IPR025322">
    <property type="entry name" value="PADRE_dom"/>
</dbReference>
<dbReference type="KEGG" id="qsa:O6P43_022359"/>
<evidence type="ECO:0000313" key="2">
    <source>
        <dbReference type="Proteomes" id="UP001163823"/>
    </source>
</evidence>
<keyword evidence="2" id="KW-1185">Reference proteome</keyword>
<protein>
    <submittedName>
        <fullName evidence="1">DUF4228 domain-containing protein</fullName>
    </submittedName>
</protein>
<reference evidence="1" key="1">
    <citation type="journal article" date="2023" name="Science">
        <title>Elucidation of the pathway for biosynthesis of saponin adjuvants from the soapbark tree.</title>
        <authorList>
            <person name="Reed J."/>
            <person name="Orme A."/>
            <person name="El-Demerdash A."/>
            <person name="Owen C."/>
            <person name="Martin L.B.B."/>
            <person name="Misra R.C."/>
            <person name="Kikuchi S."/>
            <person name="Rejzek M."/>
            <person name="Martin A.C."/>
            <person name="Harkess A."/>
            <person name="Leebens-Mack J."/>
            <person name="Louveau T."/>
            <person name="Stephenson M.J."/>
            <person name="Osbourn A."/>
        </authorList>
    </citation>
    <scope>NUCLEOTIDE SEQUENCE</scope>
    <source>
        <strain evidence="1">S10</strain>
    </source>
</reference>
<proteinExistence type="predicted"/>
<dbReference type="Proteomes" id="UP001163823">
    <property type="component" value="Chromosome 9"/>
</dbReference>
<evidence type="ECO:0000313" key="1">
    <source>
        <dbReference type="EMBL" id="KAJ7955831.1"/>
    </source>
</evidence>